<reference evidence="2 3" key="1">
    <citation type="submission" date="2019-02" db="EMBL/GenBank/DDBJ databases">
        <title>Deep-cultivation of Planctomycetes and their phenomic and genomic characterization uncovers novel biology.</title>
        <authorList>
            <person name="Wiegand S."/>
            <person name="Jogler M."/>
            <person name="Boedeker C."/>
            <person name="Pinto D."/>
            <person name="Vollmers J."/>
            <person name="Rivas-Marin E."/>
            <person name="Kohn T."/>
            <person name="Peeters S.H."/>
            <person name="Heuer A."/>
            <person name="Rast P."/>
            <person name="Oberbeckmann S."/>
            <person name="Bunk B."/>
            <person name="Jeske O."/>
            <person name="Meyerdierks A."/>
            <person name="Storesund J.E."/>
            <person name="Kallscheuer N."/>
            <person name="Luecker S."/>
            <person name="Lage O.M."/>
            <person name="Pohl T."/>
            <person name="Merkel B.J."/>
            <person name="Hornburger P."/>
            <person name="Mueller R.-W."/>
            <person name="Bruemmer F."/>
            <person name="Labrenz M."/>
            <person name="Spormann A.M."/>
            <person name="Op Den Camp H."/>
            <person name="Overmann J."/>
            <person name="Amann R."/>
            <person name="Jetten M.S.M."/>
            <person name="Mascher T."/>
            <person name="Medema M.H."/>
            <person name="Devos D.P."/>
            <person name="Kaster A.-K."/>
            <person name="Ovreas L."/>
            <person name="Rohde M."/>
            <person name="Galperin M.Y."/>
            <person name="Jogler C."/>
        </authorList>
    </citation>
    <scope>NUCLEOTIDE SEQUENCE [LARGE SCALE GENOMIC DNA]</scope>
    <source>
        <strain evidence="2 3">Q31b</strain>
    </source>
</reference>
<keyword evidence="1" id="KW-1133">Transmembrane helix</keyword>
<evidence type="ECO:0000313" key="3">
    <source>
        <dbReference type="Proteomes" id="UP000315471"/>
    </source>
</evidence>
<feature type="transmembrane region" description="Helical" evidence="1">
    <location>
        <begin position="124"/>
        <end position="142"/>
    </location>
</feature>
<sequence length="154" mass="17145">MTRIWIDAENLKLLNRALWTNTKVVAAFMTLIFAGGFQGSRSGDHGAISAPQAQIASYSEEQVESMRSVPPSGWRRTNRGWEHTSNWTMPNHFGANRSISELIATQQASEPKWLQLVLSTVRRIPPLMIAAIQVTAVAILMLSHRGHRIDAPSQ</sequence>
<evidence type="ECO:0000256" key="1">
    <source>
        <dbReference type="SAM" id="Phobius"/>
    </source>
</evidence>
<name>A0A5C6DYC4_9BACT</name>
<dbReference type="RefSeq" id="WP_146600375.1">
    <property type="nucleotide sequence ID" value="NZ_SJPY01000004.1"/>
</dbReference>
<dbReference type="AlphaFoldDB" id="A0A5C6DYC4"/>
<dbReference type="EMBL" id="SJPY01000004">
    <property type="protein sequence ID" value="TWU41592.1"/>
    <property type="molecule type" value="Genomic_DNA"/>
</dbReference>
<proteinExistence type="predicted"/>
<dbReference type="OrthoDB" id="283006at2"/>
<keyword evidence="1" id="KW-0472">Membrane</keyword>
<accession>A0A5C6DYC4</accession>
<protein>
    <submittedName>
        <fullName evidence="2">Uncharacterized protein</fullName>
    </submittedName>
</protein>
<dbReference type="Proteomes" id="UP000315471">
    <property type="component" value="Unassembled WGS sequence"/>
</dbReference>
<organism evidence="2 3">
    <name type="scientific">Novipirellula aureliae</name>
    <dbReference type="NCBI Taxonomy" id="2527966"/>
    <lineage>
        <taxon>Bacteria</taxon>
        <taxon>Pseudomonadati</taxon>
        <taxon>Planctomycetota</taxon>
        <taxon>Planctomycetia</taxon>
        <taxon>Pirellulales</taxon>
        <taxon>Pirellulaceae</taxon>
        <taxon>Novipirellula</taxon>
    </lineage>
</organism>
<evidence type="ECO:0000313" key="2">
    <source>
        <dbReference type="EMBL" id="TWU41592.1"/>
    </source>
</evidence>
<gene>
    <name evidence="2" type="ORF">Q31b_30430</name>
</gene>
<comment type="caution">
    <text evidence="2">The sequence shown here is derived from an EMBL/GenBank/DDBJ whole genome shotgun (WGS) entry which is preliminary data.</text>
</comment>
<keyword evidence="1" id="KW-0812">Transmembrane</keyword>
<keyword evidence="3" id="KW-1185">Reference proteome</keyword>